<reference evidence="1 2" key="1">
    <citation type="journal article" date="2015" name="Nature">
        <title>rRNA introns, odd ribosomes, and small enigmatic genomes across a large radiation of phyla.</title>
        <authorList>
            <person name="Brown C.T."/>
            <person name="Hug L.A."/>
            <person name="Thomas B.C."/>
            <person name="Sharon I."/>
            <person name="Castelle C.J."/>
            <person name="Singh A."/>
            <person name="Wilkins M.J."/>
            <person name="Williams K.H."/>
            <person name="Banfield J.F."/>
        </authorList>
    </citation>
    <scope>NUCLEOTIDE SEQUENCE [LARGE SCALE GENOMIC DNA]</scope>
</reference>
<accession>A0A837IBS4</accession>
<proteinExistence type="predicted"/>
<dbReference type="Proteomes" id="UP000033815">
    <property type="component" value="Unassembled WGS sequence"/>
</dbReference>
<evidence type="ECO:0000313" key="1">
    <source>
        <dbReference type="EMBL" id="KKT37134.1"/>
    </source>
</evidence>
<name>A0A837IBS4_9BACT</name>
<dbReference type="EMBL" id="LCHP01000002">
    <property type="protein sequence ID" value="KKT37134.1"/>
    <property type="molecule type" value="Genomic_DNA"/>
</dbReference>
<sequence>MAKKAKVVTPNVVEVVLPHGFVAIPTVAMELDVEKLKRAITPRMDSLRKAIGTSKAEKLSVFCTECLHFGKTVYVTVVAKMTASGGEGQSYLCICPCGDGMDTFTISSLFLKAVSINKKKSAGLVDIVYPHQQKVAYAT</sequence>
<comment type="caution">
    <text evidence="1">The sequence shown here is derived from an EMBL/GenBank/DDBJ whole genome shotgun (WGS) entry which is preliminary data.</text>
</comment>
<evidence type="ECO:0000313" key="2">
    <source>
        <dbReference type="Proteomes" id="UP000033815"/>
    </source>
</evidence>
<organism evidence="1 2">
    <name type="scientific">Candidatus Nomurabacteria bacterium GW2011_GWB1_44_12</name>
    <dbReference type="NCBI Taxonomy" id="1618748"/>
    <lineage>
        <taxon>Bacteria</taxon>
        <taxon>Candidatus Nomuraibacteriota</taxon>
    </lineage>
</organism>
<gene>
    <name evidence="1" type="ORF">UW25_C0002G0080</name>
</gene>
<dbReference type="AlphaFoldDB" id="A0A837IBS4"/>
<protein>
    <submittedName>
        <fullName evidence="1">Uncharacterized protein</fullName>
    </submittedName>
</protein>